<gene>
    <name evidence="1" type="ORF">ALMA_1396</name>
</gene>
<name>A0A261F1U9_9BIFI</name>
<reference evidence="1 2" key="1">
    <citation type="journal article" date="2017" name="BMC Genomics">
        <title>Comparative genomic and phylogenomic analyses of the Bifidobacteriaceae family.</title>
        <authorList>
            <person name="Lugli G.A."/>
            <person name="Milani C."/>
            <person name="Turroni F."/>
            <person name="Duranti S."/>
            <person name="Mancabelli L."/>
            <person name="Mangifesta M."/>
            <person name="Ferrario C."/>
            <person name="Modesto M."/>
            <person name="Mattarelli P."/>
            <person name="Jiri K."/>
            <person name="van Sinderen D."/>
            <person name="Ventura M."/>
        </authorList>
    </citation>
    <scope>NUCLEOTIDE SEQUENCE [LARGE SCALE GENOMIC DNA]</scope>
    <source>
        <strain evidence="1 2">DSM 24762</strain>
    </source>
</reference>
<accession>A0A261F1U9</accession>
<proteinExistence type="predicted"/>
<sequence>MVITTGNDTLSLSSHVGRIKDIPDDDMDTINELFTVWRDKYPRNLLRSAYYNAQERFNDLKVSIPPQIAQRAQATIGWAEKSVRALADKSVFEGFLIPDNDPYGVQDLVDSNNLRVDVSQAITSAYTHSCSFLTIYEDKSSGQVMLMPRSADWSSAIWDRARRRIAAALTITGDDKNGNITAFTAWLPGYNYECRRVDGAWTATRQETHIDRPCVVPFVYDAQMDRPFGHSRISRVLMNLTDMAFRTMVRMESTAEFYSYPQLWFLGLDADAVDMDSWKIAINSINSLSRDQDGLVPTMQQVQQASMTPHGSMLETIVMQVSAVTDLSPETLGVRMSNPTSAEALAASESWLTRTANRQNIAFGKALTEAITMAAMLRSKNLNAQADLRGLQAMWAPTREVSDAARADYFAKIASVNASFADSIVGLRKAGLSLDEIQQLRYDQREQRAQAYVDQLNARIDQQRGNVNDSEEKPN</sequence>
<evidence type="ECO:0000313" key="1">
    <source>
        <dbReference type="EMBL" id="OZG53094.1"/>
    </source>
</evidence>
<dbReference type="RefSeq" id="WP_094727056.1">
    <property type="nucleotide sequence ID" value="NZ_JBHLWS010000001.1"/>
</dbReference>
<dbReference type="EMBL" id="MWWT01000009">
    <property type="protein sequence ID" value="OZG53094.1"/>
    <property type="molecule type" value="Genomic_DNA"/>
</dbReference>
<keyword evidence="2" id="KW-1185">Reference proteome</keyword>
<dbReference type="Pfam" id="PF05133">
    <property type="entry name" value="SPP1_portal"/>
    <property type="match status" value="1"/>
</dbReference>
<dbReference type="Proteomes" id="UP000243657">
    <property type="component" value="Unassembled WGS sequence"/>
</dbReference>
<dbReference type="AlphaFoldDB" id="A0A261F1U9"/>
<protein>
    <submittedName>
        <fullName evidence="1">Phage portal protein</fullName>
    </submittedName>
</protein>
<comment type="caution">
    <text evidence="1">The sequence shown here is derived from an EMBL/GenBank/DDBJ whole genome shotgun (WGS) entry which is preliminary data.</text>
</comment>
<dbReference type="InterPro" id="IPR021145">
    <property type="entry name" value="Portal_protein_SPP1_Gp6-like"/>
</dbReference>
<evidence type="ECO:0000313" key="2">
    <source>
        <dbReference type="Proteomes" id="UP000243657"/>
    </source>
</evidence>
<organism evidence="1 2">
    <name type="scientific">Alloscardovia macacae</name>
    <dbReference type="NCBI Taxonomy" id="1160091"/>
    <lineage>
        <taxon>Bacteria</taxon>
        <taxon>Bacillati</taxon>
        <taxon>Actinomycetota</taxon>
        <taxon>Actinomycetes</taxon>
        <taxon>Bifidobacteriales</taxon>
        <taxon>Bifidobacteriaceae</taxon>
        <taxon>Alloscardovia</taxon>
    </lineage>
</organism>